<dbReference type="EMBL" id="MU001760">
    <property type="protein sequence ID" value="KAF2799654.1"/>
    <property type="molecule type" value="Genomic_DNA"/>
</dbReference>
<feature type="transmembrane region" description="Helical" evidence="1">
    <location>
        <begin position="16"/>
        <end position="37"/>
    </location>
</feature>
<keyword evidence="1" id="KW-1133">Transmembrane helix</keyword>
<dbReference type="OrthoDB" id="15108at2759"/>
<dbReference type="AlphaFoldDB" id="A0A6A6XV70"/>
<keyword evidence="1" id="KW-0812">Transmembrane</keyword>
<dbReference type="PANTHER" id="PTHR39476:SF1">
    <property type="entry name" value="NADH DEHYDROGENASE [UBIQUINONE] 1 BETA SUBCOMPLEX SUBUNIT 4"/>
    <property type="match status" value="1"/>
</dbReference>
<keyword evidence="1" id="KW-0472">Membrane</keyword>
<evidence type="ECO:0000313" key="2">
    <source>
        <dbReference type="EMBL" id="KAF2799654.1"/>
    </source>
</evidence>
<sequence>MTTNRHKYFRWTPRTAWLTFAYVIVVPATLGVAGYMVEGKWDMRGKRRGDLISEF</sequence>
<protein>
    <recommendedName>
        <fullName evidence="4">NADH dehydrogenase [ubiquinone] 1 beta subcomplex subunit 4</fullName>
    </recommendedName>
</protein>
<reference evidence="2" key="1">
    <citation type="journal article" date="2020" name="Stud. Mycol.">
        <title>101 Dothideomycetes genomes: a test case for predicting lifestyles and emergence of pathogens.</title>
        <authorList>
            <person name="Haridas S."/>
            <person name="Albert R."/>
            <person name="Binder M."/>
            <person name="Bloem J."/>
            <person name="Labutti K."/>
            <person name="Salamov A."/>
            <person name="Andreopoulos B."/>
            <person name="Baker S."/>
            <person name="Barry K."/>
            <person name="Bills G."/>
            <person name="Bluhm B."/>
            <person name="Cannon C."/>
            <person name="Castanera R."/>
            <person name="Culley D."/>
            <person name="Daum C."/>
            <person name="Ezra D."/>
            <person name="Gonzalez J."/>
            <person name="Henrissat B."/>
            <person name="Kuo A."/>
            <person name="Liang C."/>
            <person name="Lipzen A."/>
            <person name="Lutzoni F."/>
            <person name="Magnuson J."/>
            <person name="Mondo S."/>
            <person name="Nolan M."/>
            <person name="Ohm R."/>
            <person name="Pangilinan J."/>
            <person name="Park H.-J."/>
            <person name="Ramirez L."/>
            <person name="Alfaro M."/>
            <person name="Sun H."/>
            <person name="Tritt A."/>
            <person name="Yoshinaga Y."/>
            <person name="Zwiers L.-H."/>
            <person name="Turgeon B."/>
            <person name="Goodwin S."/>
            <person name="Spatafora J."/>
            <person name="Crous P."/>
            <person name="Grigoriev I."/>
        </authorList>
    </citation>
    <scope>NUCLEOTIDE SEQUENCE</scope>
    <source>
        <strain evidence="2">CBS 109.77</strain>
    </source>
</reference>
<evidence type="ECO:0008006" key="4">
    <source>
        <dbReference type="Google" id="ProtNLM"/>
    </source>
</evidence>
<gene>
    <name evidence="2" type="ORF">K505DRAFT_320978</name>
</gene>
<dbReference type="Proteomes" id="UP000799757">
    <property type="component" value="Unassembled WGS sequence"/>
</dbReference>
<name>A0A6A6XV70_9PLEO</name>
<organism evidence="2 3">
    <name type="scientific">Melanomma pulvis-pyrius CBS 109.77</name>
    <dbReference type="NCBI Taxonomy" id="1314802"/>
    <lineage>
        <taxon>Eukaryota</taxon>
        <taxon>Fungi</taxon>
        <taxon>Dikarya</taxon>
        <taxon>Ascomycota</taxon>
        <taxon>Pezizomycotina</taxon>
        <taxon>Dothideomycetes</taxon>
        <taxon>Pleosporomycetidae</taxon>
        <taxon>Pleosporales</taxon>
        <taxon>Melanommataceae</taxon>
        <taxon>Melanomma</taxon>
    </lineage>
</organism>
<evidence type="ECO:0000256" key="1">
    <source>
        <dbReference type="SAM" id="Phobius"/>
    </source>
</evidence>
<keyword evidence="3" id="KW-1185">Reference proteome</keyword>
<proteinExistence type="predicted"/>
<accession>A0A6A6XV70</accession>
<dbReference type="PANTHER" id="PTHR39476">
    <property type="entry name" value="NADH:UBIQUINONE OXIDOREDUCTASE 6.6KD SUBUNIT"/>
    <property type="match status" value="1"/>
</dbReference>
<evidence type="ECO:0000313" key="3">
    <source>
        <dbReference type="Proteomes" id="UP000799757"/>
    </source>
</evidence>